<dbReference type="Proteomes" id="UP000230002">
    <property type="component" value="Unassembled WGS sequence"/>
</dbReference>
<keyword evidence="3" id="KW-1185">Reference proteome</keyword>
<evidence type="ECO:0000256" key="1">
    <source>
        <dbReference type="SAM" id="SignalP"/>
    </source>
</evidence>
<evidence type="ECO:0000313" key="3">
    <source>
        <dbReference type="Proteomes" id="UP000230002"/>
    </source>
</evidence>
<feature type="chain" id="PRO_5013943391" description="Transporter" evidence="1">
    <location>
        <begin position="24"/>
        <end position="61"/>
    </location>
</feature>
<reference evidence="2 3" key="1">
    <citation type="journal article" date="2015" name="Sci. Rep.">
        <title>Chromosome-level genome map provides insights into diverse defense mechanisms in the medicinal fungus Ganoderma sinense.</title>
        <authorList>
            <person name="Zhu Y."/>
            <person name="Xu J."/>
            <person name="Sun C."/>
            <person name="Zhou S."/>
            <person name="Xu H."/>
            <person name="Nelson D.R."/>
            <person name="Qian J."/>
            <person name="Song J."/>
            <person name="Luo H."/>
            <person name="Xiang L."/>
            <person name="Li Y."/>
            <person name="Xu Z."/>
            <person name="Ji A."/>
            <person name="Wang L."/>
            <person name="Lu S."/>
            <person name="Hayward A."/>
            <person name="Sun W."/>
            <person name="Li X."/>
            <person name="Schwartz D.C."/>
            <person name="Wang Y."/>
            <person name="Chen S."/>
        </authorList>
    </citation>
    <scope>NUCLEOTIDE SEQUENCE [LARGE SCALE GENOMIC DNA]</scope>
    <source>
        <strain evidence="2 3">ZZ0214-1</strain>
    </source>
</reference>
<protein>
    <recommendedName>
        <fullName evidence="4">Transporter</fullName>
    </recommendedName>
</protein>
<proteinExistence type="predicted"/>
<organism evidence="2 3">
    <name type="scientific">Ganoderma sinense ZZ0214-1</name>
    <dbReference type="NCBI Taxonomy" id="1077348"/>
    <lineage>
        <taxon>Eukaryota</taxon>
        <taxon>Fungi</taxon>
        <taxon>Dikarya</taxon>
        <taxon>Basidiomycota</taxon>
        <taxon>Agaricomycotina</taxon>
        <taxon>Agaricomycetes</taxon>
        <taxon>Polyporales</taxon>
        <taxon>Polyporaceae</taxon>
        <taxon>Ganoderma</taxon>
    </lineage>
</organism>
<name>A0A2G8SL95_9APHY</name>
<dbReference type="AlphaFoldDB" id="A0A2G8SL95"/>
<sequence>MPSTRFFLLAVLLVFFAALAVDAAPIPTEDADHEVIDAVWLSVNQRSSESASEDASGVGVS</sequence>
<dbReference type="EMBL" id="AYKW01000005">
    <property type="protein sequence ID" value="PIL34534.1"/>
    <property type="molecule type" value="Genomic_DNA"/>
</dbReference>
<evidence type="ECO:0000313" key="2">
    <source>
        <dbReference type="EMBL" id="PIL34534.1"/>
    </source>
</evidence>
<evidence type="ECO:0008006" key="4">
    <source>
        <dbReference type="Google" id="ProtNLM"/>
    </source>
</evidence>
<comment type="caution">
    <text evidence="2">The sequence shown here is derived from an EMBL/GenBank/DDBJ whole genome shotgun (WGS) entry which is preliminary data.</text>
</comment>
<accession>A0A2G8SL95</accession>
<feature type="signal peptide" evidence="1">
    <location>
        <begin position="1"/>
        <end position="23"/>
    </location>
</feature>
<gene>
    <name evidence="2" type="ORF">GSI_03312</name>
</gene>
<keyword evidence="1" id="KW-0732">Signal</keyword>